<evidence type="ECO:0000256" key="1">
    <source>
        <dbReference type="ARBA" id="ARBA00004496"/>
    </source>
</evidence>
<feature type="domain" description="Class II Histidinyl-tRNA synthetase (HisRS)-like catalytic core" evidence="10">
    <location>
        <begin position="12"/>
        <end position="321"/>
    </location>
</feature>
<organism evidence="11 12">
    <name type="scientific">Oleispira antarctica RB-8</name>
    <dbReference type="NCBI Taxonomy" id="698738"/>
    <lineage>
        <taxon>Bacteria</taxon>
        <taxon>Pseudomonadati</taxon>
        <taxon>Pseudomonadota</taxon>
        <taxon>Gammaproteobacteria</taxon>
        <taxon>Oceanospirillales</taxon>
        <taxon>Oceanospirillaceae</taxon>
        <taxon>Oleispira</taxon>
    </lineage>
</organism>
<evidence type="ECO:0000256" key="2">
    <source>
        <dbReference type="ARBA" id="ARBA00004667"/>
    </source>
</evidence>
<comment type="pathway">
    <text evidence="2 8">Amino-acid biosynthesis; L-histidine biosynthesis; L-histidine from 5-phospho-alpha-D-ribose 1-diphosphate: step 1/9.</text>
</comment>
<proteinExistence type="inferred from homology"/>
<dbReference type="InterPro" id="IPR045864">
    <property type="entry name" value="aa-tRNA-synth_II/BPL/LPL"/>
</dbReference>
<evidence type="ECO:0000256" key="4">
    <source>
        <dbReference type="ARBA" id="ARBA00011496"/>
    </source>
</evidence>
<dbReference type="InterPro" id="IPR041715">
    <property type="entry name" value="HisRS-like_core"/>
</dbReference>
<evidence type="ECO:0000256" key="9">
    <source>
        <dbReference type="PIRSR" id="PIRSR001549-1"/>
    </source>
</evidence>
<evidence type="ECO:0000313" key="11">
    <source>
        <dbReference type="EMBL" id="CCK77745.1"/>
    </source>
</evidence>
<dbReference type="OrthoDB" id="9769617at2"/>
<sequence>MSTADRWLLPDGIEEVLPPQARGVEQLRRHLLDDFDRWGYDFVIPPALEYLDSLLTGTARDLDLQTFKVTDQLSGRLMGLSADTTPQTARIDAHSWAQEGVSRLCYCRTVFHAKAPSILAGRTPTQIGAELYGEAGAGADIEIISLMLNTLQQAGLQDLHLDIGHVGIFKAFSAKAQLSNVAEEKLFALLKVKCATDLDAWAEEYLTDPALTTAFKAIVRLQGGIEVLDQVAEKLAAVVPEVTGIIEHLKQVCQAIAARYNVPMYFDFTDLRGYNYHTGLVFAAYVPGYGDAVAQGGRYNETGAVFGRARPATGFSADLKVLAQLGRFAPTQADIVKAPAPYGQQQEQELLDLIAELRAQGTRVEVQLSGELPTNAARIELKDGQWKLIESN</sequence>
<comment type="subunit">
    <text evidence="4 8">Heteromultimer composed of HisG and HisZ subunits.</text>
</comment>
<comment type="subcellular location">
    <subcellularLocation>
        <location evidence="1 8">Cytoplasm</location>
    </subcellularLocation>
</comment>
<feature type="binding site" evidence="9">
    <location>
        <position position="130"/>
    </location>
    <ligand>
        <name>L-histidine</name>
        <dbReference type="ChEBI" id="CHEBI:57595"/>
    </ligand>
</feature>
<accession>R4YS31</accession>
<dbReference type="Proteomes" id="UP000032749">
    <property type="component" value="Chromosome"/>
</dbReference>
<reference evidence="11 12" key="1">
    <citation type="journal article" date="2013" name="Nat. Commun.">
        <title>Genome sequence and functional genomic analysis of the oil-degrading bacterium Oleispira antarctica.</title>
        <authorList>
            <person name="Kube M."/>
            <person name="Chernikova T.N."/>
            <person name="Al-Ramahi Y."/>
            <person name="Beloqui A."/>
            <person name="Lopez-Cortez N."/>
            <person name="Guazzaroni M.E."/>
            <person name="Heipieper H.J."/>
            <person name="Klages S."/>
            <person name="Kotsyurbenko O.R."/>
            <person name="Langer I."/>
            <person name="Nechitaylo T.Y."/>
            <person name="Lunsdorf H."/>
            <person name="Fernandez M."/>
            <person name="Juarez S."/>
            <person name="Ciordia S."/>
            <person name="Singer A."/>
            <person name="Kagan O."/>
            <person name="Egorova O."/>
            <person name="Petit P.A."/>
            <person name="Stogios P."/>
            <person name="Kim Y."/>
            <person name="Tchigvintsev A."/>
            <person name="Flick R."/>
            <person name="Denaro R."/>
            <person name="Genovese M."/>
            <person name="Albar J.P."/>
            <person name="Reva O.N."/>
            <person name="Martinez-Gomariz M."/>
            <person name="Tran H."/>
            <person name="Ferrer M."/>
            <person name="Savchenko A."/>
            <person name="Yakunin A.F."/>
            <person name="Yakimov M.M."/>
            <person name="Golyshina O.V."/>
            <person name="Reinhardt R."/>
            <person name="Golyshin P.N."/>
        </authorList>
    </citation>
    <scope>NUCLEOTIDE SEQUENCE [LARGE SCALE GENOMIC DNA]</scope>
</reference>
<evidence type="ECO:0000256" key="6">
    <source>
        <dbReference type="ARBA" id="ARBA00022490"/>
    </source>
</evidence>
<dbReference type="PATRIC" id="fig|698738.3.peg.3716"/>
<comment type="function">
    <text evidence="7 8">Required for the first step of histidine biosynthesis. May allow the feedback regulation of ATP phosphoribosyltransferase activity by histidine.</text>
</comment>
<keyword evidence="8" id="KW-0028">Amino-acid biosynthesis</keyword>
<evidence type="ECO:0000313" key="12">
    <source>
        <dbReference type="Proteomes" id="UP000032749"/>
    </source>
</evidence>
<protein>
    <recommendedName>
        <fullName evidence="5 8">ATP phosphoribosyltransferase regulatory subunit</fullName>
    </recommendedName>
</protein>
<dbReference type="PANTHER" id="PTHR43707">
    <property type="entry name" value="HISTIDYL-TRNA SYNTHETASE"/>
    <property type="match status" value="1"/>
</dbReference>
<dbReference type="Pfam" id="PF13393">
    <property type="entry name" value="tRNA-synt_His"/>
    <property type="match status" value="1"/>
</dbReference>
<dbReference type="InterPro" id="IPR004517">
    <property type="entry name" value="HisZ"/>
</dbReference>
<dbReference type="UniPathway" id="UPA00031">
    <property type="reaction ID" value="UER00006"/>
</dbReference>
<comment type="similarity">
    <text evidence="3 8">Belongs to the class-II aminoacyl-tRNA synthetase family. HisZ subfamily.</text>
</comment>
<evidence type="ECO:0000256" key="8">
    <source>
        <dbReference type="HAMAP-Rule" id="MF_00125"/>
    </source>
</evidence>
<feature type="binding site" evidence="9">
    <location>
        <position position="272"/>
    </location>
    <ligand>
        <name>L-histidine</name>
        <dbReference type="ChEBI" id="CHEBI:57595"/>
    </ligand>
</feature>
<dbReference type="HAMAP" id="MF_00125">
    <property type="entry name" value="HisZ"/>
    <property type="match status" value="1"/>
</dbReference>
<evidence type="ECO:0000256" key="7">
    <source>
        <dbReference type="ARBA" id="ARBA00025246"/>
    </source>
</evidence>
<gene>
    <name evidence="8" type="primary">hisZ</name>
    <name evidence="11" type="ORF">OLEAN_C35690</name>
</gene>
<dbReference type="SUPFAM" id="SSF55681">
    <property type="entry name" value="Class II aaRS and biotin synthetases"/>
    <property type="match status" value="1"/>
</dbReference>
<keyword evidence="12" id="KW-1185">Reference proteome</keyword>
<dbReference type="NCBIfam" id="NF009086">
    <property type="entry name" value="PRK12421.1"/>
    <property type="match status" value="1"/>
</dbReference>
<dbReference type="PANTHER" id="PTHR43707:SF1">
    <property type="entry name" value="HISTIDINE--TRNA LIGASE, MITOCHONDRIAL-RELATED"/>
    <property type="match status" value="1"/>
</dbReference>
<keyword evidence="8" id="KW-0368">Histidine biosynthesis</keyword>
<dbReference type="CDD" id="cd00773">
    <property type="entry name" value="HisRS-like_core"/>
    <property type="match status" value="1"/>
</dbReference>
<dbReference type="InterPro" id="IPR004516">
    <property type="entry name" value="HisRS/HisZ"/>
</dbReference>
<comment type="miscellaneous">
    <text evidence="8">This function is generally fulfilled by the C-terminal part of HisG, which is missing in some bacteria such as this one.</text>
</comment>
<keyword evidence="6 8" id="KW-0963">Cytoplasm</keyword>
<feature type="binding site" evidence="9">
    <location>
        <begin position="83"/>
        <end position="85"/>
    </location>
    <ligand>
        <name>L-histidine</name>
        <dbReference type="ChEBI" id="CHEBI:57595"/>
    </ligand>
</feature>
<dbReference type="STRING" id="698738.OLEAN_C35690"/>
<evidence type="ECO:0000259" key="10">
    <source>
        <dbReference type="Pfam" id="PF13393"/>
    </source>
</evidence>
<dbReference type="GO" id="GO:0004821">
    <property type="term" value="F:histidine-tRNA ligase activity"/>
    <property type="evidence" value="ECO:0007669"/>
    <property type="project" value="TreeGrafter"/>
</dbReference>
<name>R4YS31_OLEAN</name>
<dbReference type="PIRSF" id="PIRSF001549">
    <property type="entry name" value="His-tRNA_synth"/>
    <property type="match status" value="1"/>
</dbReference>
<keyword evidence="11" id="KW-0436">Ligase</keyword>
<dbReference type="AlphaFoldDB" id="R4YS31"/>
<evidence type="ECO:0000256" key="3">
    <source>
        <dbReference type="ARBA" id="ARBA00005539"/>
    </source>
</evidence>
<dbReference type="GO" id="GO:0005737">
    <property type="term" value="C:cytoplasm"/>
    <property type="evidence" value="ECO:0007669"/>
    <property type="project" value="UniProtKB-SubCell"/>
</dbReference>
<dbReference type="EMBL" id="FO203512">
    <property type="protein sequence ID" value="CCK77745.1"/>
    <property type="molecule type" value="Genomic_DNA"/>
</dbReference>
<dbReference type="GO" id="GO:0006427">
    <property type="term" value="P:histidyl-tRNA aminoacylation"/>
    <property type="evidence" value="ECO:0007669"/>
    <property type="project" value="TreeGrafter"/>
</dbReference>
<dbReference type="Gene3D" id="3.30.930.10">
    <property type="entry name" value="Bira Bifunctional Protein, Domain 2"/>
    <property type="match status" value="1"/>
</dbReference>
<evidence type="ECO:0000256" key="5">
    <source>
        <dbReference type="ARBA" id="ARBA00020397"/>
    </source>
</evidence>
<dbReference type="NCBIfam" id="NF008935">
    <property type="entry name" value="PRK12292.1-1"/>
    <property type="match status" value="1"/>
</dbReference>
<dbReference type="HOGENOM" id="CLU_025113_0_1_6"/>
<dbReference type="KEGG" id="oai:OLEAN_C35690"/>
<dbReference type="GO" id="GO:0000105">
    <property type="term" value="P:L-histidine biosynthetic process"/>
    <property type="evidence" value="ECO:0007669"/>
    <property type="project" value="UniProtKB-UniRule"/>
</dbReference>
<feature type="binding site" evidence="9">
    <location>
        <position position="126"/>
    </location>
    <ligand>
        <name>L-histidine</name>
        <dbReference type="ChEBI" id="CHEBI:57595"/>
    </ligand>
</feature>